<protein>
    <submittedName>
        <fullName evidence="9">Cytochrome c553</fullName>
    </submittedName>
</protein>
<evidence type="ECO:0000256" key="6">
    <source>
        <dbReference type="PROSITE-ProRule" id="PRU00433"/>
    </source>
</evidence>
<evidence type="ECO:0000256" key="1">
    <source>
        <dbReference type="ARBA" id="ARBA00022448"/>
    </source>
</evidence>
<proteinExistence type="predicted"/>
<sequence>MNVRALMLAPLLGLGLSACSPGAPAGDAPIERPAQLGMCASCHGVDGIALAPGNPHLAGQDEAYLRQSLQKYKSGERRHPPMQAVVGALQDADLDALALWYASQPRQGQRAAAAEAAAANSDAN</sequence>
<dbReference type="EMBL" id="FNAG01000006">
    <property type="protein sequence ID" value="SDD72717.1"/>
    <property type="molecule type" value="Genomic_DNA"/>
</dbReference>
<evidence type="ECO:0000256" key="7">
    <source>
        <dbReference type="SAM" id="SignalP"/>
    </source>
</evidence>
<keyword evidence="5 6" id="KW-0408">Iron</keyword>
<evidence type="ECO:0000313" key="10">
    <source>
        <dbReference type="Proteomes" id="UP000199603"/>
    </source>
</evidence>
<evidence type="ECO:0000259" key="8">
    <source>
        <dbReference type="PROSITE" id="PS51007"/>
    </source>
</evidence>
<dbReference type="GO" id="GO:0020037">
    <property type="term" value="F:heme binding"/>
    <property type="evidence" value="ECO:0007669"/>
    <property type="project" value="InterPro"/>
</dbReference>
<keyword evidence="3 6" id="KW-0479">Metal-binding</keyword>
<keyword evidence="4" id="KW-0249">Electron transport</keyword>
<feature type="chain" id="PRO_5011741075" evidence="7">
    <location>
        <begin position="26"/>
        <end position="124"/>
    </location>
</feature>
<dbReference type="Gene3D" id="1.10.760.10">
    <property type="entry name" value="Cytochrome c-like domain"/>
    <property type="match status" value="1"/>
</dbReference>
<gene>
    <name evidence="9" type="ORF">SAMN04488509_10623</name>
</gene>
<keyword evidence="1" id="KW-0813">Transport</keyword>
<dbReference type="RefSeq" id="WP_245680023.1">
    <property type="nucleotide sequence ID" value="NZ_FNAG01000006.1"/>
</dbReference>
<organism evidence="9 10">
    <name type="scientific">Aquimonas voraii</name>
    <dbReference type="NCBI Taxonomy" id="265719"/>
    <lineage>
        <taxon>Bacteria</taxon>
        <taxon>Pseudomonadati</taxon>
        <taxon>Pseudomonadota</taxon>
        <taxon>Gammaproteobacteria</taxon>
        <taxon>Lysobacterales</taxon>
        <taxon>Lysobacteraceae</taxon>
        <taxon>Aquimonas</taxon>
    </lineage>
</organism>
<name>A0A1G6X5S5_9GAMM</name>
<keyword evidence="10" id="KW-1185">Reference proteome</keyword>
<evidence type="ECO:0000256" key="2">
    <source>
        <dbReference type="ARBA" id="ARBA00022617"/>
    </source>
</evidence>
<evidence type="ECO:0000256" key="3">
    <source>
        <dbReference type="ARBA" id="ARBA00022723"/>
    </source>
</evidence>
<dbReference type="InterPro" id="IPR050597">
    <property type="entry name" value="Cytochrome_c_Oxidase_Subunit"/>
</dbReference>
<dbReference type="SUPFAM" id="SSF46626">
    <property type="entry name" value="Cytochrome c"/>
    <property type="match status" value="1"/>
</dbReference>
<dbReference type="Proteomes" id="UP000199603">
    <property type="component" value="Unassembled WGS sequence"/>
</dbReference>
<dbReference type="STRING" id="265719.SAMN04488509_10623"/>
<reference evidence="9 10" key="1">
    <citation type="submission" date="2016-10" db="EMBL/GenBank/DDBJ databases">
        <authorList>
            <person name="de Groot N.N."/>
        </authorList>
    </citation>
    <scope>NUCLEOTIDE SEQUENCE [LARGE SCALE GENOMIC DNA]</scope>
    <source>
        <strain evidence="9 10">DSM 16957</strain>
    </source>
</reference>
<accession>A0A1G6X5S5</accession>
<feature type="signal peptide" evidence="7">
    <location>
        <begin position="1"/>
        <end position="25"/>
    </location>
</feature>
<keyword evidence="2 6" id="KW-0349">Heme</keyword>
<evidence type="ECO:0000256" key="5">
    <source>
        <dbReference type="ARBA" id="ARBA00023004"/>
    </source>
</evidence>
<dbReference type="GO" id="GO:0009055">
    <property type="term" value="F:electron transfer activity"/>
    <property type="evidence" value="ECO:0007669"/>
    <property type="project" value="InterPro"/>
</dbReference>
<feature type="domain" description="Cytochrome c" evidence="8">
    <location>
        <begin position="21"/>
        <end position="105"/>
    </location>
</feature>
<dbReference type="InterPro" id="IPR036909">
    <property type="entry name" value="Cyt_c-like_dom_sf"/>
</dbReference>
<dbReference type="PROSITE" id="PS51257">
    <property type="entry name" value="PROKAR_LIPOPROTEIN"/>
    <property type="match status" value="1"/>
</dbReference>
<dbReference type="Pfam" id="PF00034">
    <property type="entry name" value="Cytochrom_C"/>
    <property type="match status" value="1"/>
</dbReference>
<dbReference type="PANTHER" id="PTHR33751:SF9">
    <property type="entry name" value="CYTOCHROME C4"/>
    <property type="match status" value="1"/>
</dbReference>
<evidence type="ECO:0000313" key="9">
    <source>
        <dbReference type="EMBL" id="SDD72717.1"/>
    </source>
</evidence>
<dbReference type="InterPro" id="IPR009056">
    <property type="entry name" value="Cyt_c-like_dom"/>
</dbReference>
<dbReference type="PANTHER" id="PTHR33751">
    <property type="entry name" value="CBB3-TYPE CYTOCHROME C OXIDASE SUBUNIT FIXP"/>
    <property type="match status" value="1"/>
</dbReference>
<dbReference type="GO" id="GO:0046872">
    <property type="term" value="F:metal ion binding"/>
    <property type="evidence" value="ECO:0007669"/>
    <property type="project" value="UniProtKB-KW"/>
</dbReference>
<evidence type="ECO:0000256" key="4">
    <source>
        <dbReference type="ARBA" id="ARBA00022982"/>
    </source>
</evidence>
<dbReference type="PROSITE" id="PS51007">
    <property type="entry name" value="CYTC"/>
    <property type="match status" value="1"/>
</dbReference>
<dbReference type="AlphaFoldDB" id="A0A1G6X5S5"/>
<keyword evidence="7" id="KW-0732">Signal</keyword>